<gene>
    <name evidence="1" type="ORF">EGYM00163_LOCUS1450</name>
</gene>
<name>A0A7S4C8T2_9EUGL</name>
<organism evidence="1">
    <name type="scientific">Eutreptiella gymnastica</name>
    <dbReference type="NCBI Taxonomy" id="73025"/>
    <lineage>
        <taxon>Eukaryota</taxon>
        <taxon>Discoba</taxon>
        <taxon>Euglenozoa</taxon>
        <taxon>Euglenida</taxon>
        <taxon>Spirocuta</taxon>
        <taxon>Euglenophyceae</taxon>
        <taxon>Eutreptiales</taxon>
        <taxon>Eutreptiaceae</taxon>
        <taxon>Eutreptiella</taxon>
    </lineage>
</organism>
<reference evidence="1" key="1">
    <citation type="submission" date="2021-01" db="EMBL/GenBank/DDBJ databases">
        <authorList>
            <person name="Corre E."/>
            <person name="Pelletier E."/>
            <person name="Niang G."/>
            <person name="Scheremetjew M."/>
            <person name="Finn R."/>
            <person name="Kale V."/>
            <person name="Holt S."/>
            <person name="Cochrane G."/>
            <person name="Meng A."/>
            <person name="Brown T."/>
            <person name="Cohen L."/>
        </authorList>
    </citation>
    <scope>NUCLEOTIDE SEQUENCE</scope>
    <source>
        <strain evidence="1">CCMP1594</strain>
    </source>
</reference>
<protein>
    <submittedName>
        <fullName evidence="1">Uncharacterized protein</fullName>
    </submittedName>
</protein>
<dbReference type="EMBL" id="HBJA01004448">
    <property type="protein sequence ID" value="CAE0790336.1"/>
    <property type="molecule type" value="Transcribed_RNA"/>
</dbReference>
<dbReference type="AlphaFoldDB" id="A0A7S4C8T2"/>
<evidence type="ECO:0000313" key="1">
    <source>
        <dbReference type="EMBL" id="CAE0790336.1"/>
    </source>
</evidence>
<accession>A0A7S4C8T2</accession>
<proteinExistence type="predicted"/>
<sequence length="101" mass="11830">MHHFVSSCTKDCLHKKMQPFETLGFHSNDKNASTEHYRGFSSAKYSSGRFRLKLEQYKKWMAPQIQWSMRYPLQPRLCAQESKHNQATAAIQMPKTRPALL</sequence>